<evidence type="ECO:0000256" key="4">
    <source>
        <dbReference type="ARBA" id="ARBA00015253"/>
    </source>
</evidence>
<comment type="similarity">
    <text evidence="3">Belongs to the telombin family.</text>
</comment>
<dbReference type="PANTHER" id="PTHR14513">
    <property type="entry name" value="PROTECTION OF TELOMERES 1"/>
    <property type="match status" value="1"/>
</dbReference>
<evidence type="ECO:0000256" key="6">
    <source>
        <dbReference type="ARBA" id="ARBA00022895"/>
    </source>
</evidence>
<dbReference type="InterPro" id="IPR028389">
    <property type="entry name" value="POT1"/>
</dbReference>
<keyword evidence="8" id="KW-0539">Nucleus</keyword>
<reference evidence="11 12" key="1">
    <citation type="submission" date="2020-07" db="EMBL/GenBank/DDBJ databases">
        <title>Trichoderma asperellum IC-1 whole genome shotgun sequence.</title>
        <authorList>
            <person name="Kanamasa S."/>
            <person name="Takahashi H."/>
        </authorList>
    </citation>
    <scope>NUCLEOTIDE SEQUENCE [LARGE SCALE GENOMIC DNA]</scope>
    <source>
        <strain evidence="11 12">IC-1</strain>
    </source>
</reference>
<dbReference type="InterPro" id="IPR011564">
    <property type="entry name" value="Telomer_end-bd_POT1/Cdc13"/>
</dbReference>
<dbReference type="EMBL" id="BLZH01000005">
    <property type="protein sequence ID" value="GFP55240.1"/>
    <property type="molecule type" value="Genomic_DNA"/>
</dbReference>
<dbReference type="Pfam" id="PF16686">
    <property type="entry name" value="POT1PC"/>
    <property type="match status" value="1"/>
</dbReference>
<dbReference type="OrthoDB" id="2186770at2759"/>
<dbReference type="AlphaFoldDB" id="A0A6V8QS81"/>
<evidence type="ECO:0000256" key="1">
    <source>
        <dbReference type="ARBA" id="ARBA00004123"/>
    </source>
</evidence>
<protein>
    <recommendedName>
        <fullName evidence="4">Protection of telomeres protein 1</fullName>
    </recommendedName>
</protein>
<evidence type="ECO:0000259" key="10">
    <source>
        <dbReference type="SMART" id="SM00976"/>
    </source>
</evidence>
<organism evidence="11 12">
    <name type="scientific">Trichoderma asperellum</name>
    <name type="common">Filamentous fungus</name>
    <dbReference type="NCBI Taxonomy" id="101201"/>
    <lineage>
        <taxon>Eukaryota</taxon>
        <taxon>Fungi</taxon>
        <taxon>Dikarya</taxon>
        <taxon>Ascomycota</taxon>
        <taxon>Pezizomycotina</taxon>
        <taxon>Sordariomycetes</taxon>
        <taxon>Hypocreomycetidae</taxon>
        <taxon>Hypocreales</taxon>
        <taxon>Hypocreaceae</taxon>
        <taxon>Trichoderma</taxon>
    </lineage>
</organism>
<keyword evidence="7" id="KW-0238">DNA-binding</keyword>
<evidence type="ECO:0000313" key="11">
    <source>
        <dbReference type="EMBL" id="GFP55240.1"/>
    </source>
</evidence>
<comment type="caution">
    <text evidence="11">The sequence shown here is derived from an EMBL/GenBank/DDBJ whole genome shotgun (WGS) entry which is preliminary data.</text>
</comment>
<dbReference type="GO" id="GO:0016233">
    <property type="term" value="P:telomere capping"/>
    <property type="evidence" value="ECO:0007669"/>
    <property type="project" value="TreeGrafter"/>
</dbReference>
<keyword evidence="6" id="KW-0779">Telomere</keyword>
<evidence type="ECO:0000256" key="9">
    <source>
        <dbReference type="SAM" id="MobiDB-lite"/>
    </source>
</evidence>
<dbReference type="GO" id="GO:0000783">
    <property type="term" value="C:nuclear telomere cap complex"/>
    <property type="evidence" value="ECO:0007669"/>
    <property type="project" value="TreeGrafter"/>
</dbReference>
<evidence type="ECO:0000313" key="12">
    <source>
        <dbReference type="Proteomes" id="UP000517252"/>
    </source>
</evidence>
<dbReference type="GO" id="GO:0010521">
    <property type="term" value="F:telomerase inhibitor activity"/>
    <property type="evidence" value="ECO:0007669"/>
    <property type="project" value="TreeGrafter"/>
</dbReference>
<keyword evidence="5" id="KW-0158">Chromosome</keyword>
<dbReference type="Proteomes" id="UP000517252">
    <property type="component" value="Unassembled WGS sequence"/>
</dbReference>
<proteinExistence type="inferred from homology"/>
<dbReference type="GO" id="GO:0032210">
    <property type="term" value="P:regulation of telomere maintenance via telomerase"/>
    <property type="evidence" value="ECO:0007669"/>
    <property type="project" value="TreeGrafter"/>
</dbReference>
<accession>A0A6V8QS81</accession>
<evidence type="ECO:0000256" key="8">
    <source>
        <dbReference type="ARBA" id="ARBA00023242"/>
    </source>
</evidence>
<dbReference type="InterPro" id="IPR012340">
    <property type="entry name" value="NA-bd_OB-fold"/>
</dbReference>
<name>A0A6V8QS81_TRIAP</name>
<dbReference type="InterPro" id="IPR032042">
    <property type="entry name" value="POT1PC"/>
</dbReference>
<dbReference type="GO" id="GO:0098505">
    <property type="term" value="F:G-rich strand telomeric DNA binding"/>
    <property type="evidence" value="ECO:0007669"/>
    <property type="project" value="TreeGrafter"/>
</dbReference>
<dbReference type="FunFam" id="2.40.50.140:FF:000303">
    <property type="entry name" value="Protection of telomeres protein 1"/>
    <property type="match status" value="1"/>
</dbReference>
<gene>
    <name evidence="11" type="ORF">TASIC1_0005009800</name>
</gene>
<evidence type="ECO:0000256" key="3">
    <source>
        <dbReference type="ARBA" id="ARBA00008442"/>
    </source>
</evidence>
<comment type="subcellular location">
    <subcellularLocation>
        <location evidence="2">Chromosome</location>
        <location evidence="2">Telomere</location>
    </subcellularLocation>
    <subcellularLocation>
        <location evidence="1">Nucleus</location>
    </subcellularLocation>
</comment>
<evidence type="ECO:0000256" key="5">
    <source>
        <dbReference type="ARBA" id="ARBA00022454"/>
    </source>
</evidence>
<evidence type="ECO:0000256" key="7">
    <source>
        <dbReference type="ARBA" id="ARBA00023125"/>
    </source>
</evidence>
<dbReference type="PANTHER" id="PTHR14513:SF0">
    <property type="entry name" value="PROTECTION OF TELOMERES PROTEIN 1"/>
    <property type="match status" value="1"/>
</dbReference>
<feature type="region of interest" description="Disordered" evidence="9">
    <location>
        <begin position="453"/>
        <end position="479"/>
    </location>
</feature>
<evidence type="ECO:0000256" key="2">
    <source>
        <dbReference type="ARBA" id="ARBA00004574"/>
    </source>
</evidence>
<dbReference type="Pfam" id="PF02765">
    <property type="entry name" value="POT1"/>
    <property type="match status" value="1"/>
</dbReference>
<dbReference type="SMART" id="SM00976">
    <property type="entry name" value="Telo_bind"/>
    <property type="match status" value="1"/>
</dbReference>
<dbReference type="Gene3D" id="2.40.50.140">
    <property type="entry name" value="Nucleic acid-binding proteins"/>
    <property type="match status" value="2"/>
</dbReference>
<dbReference type="SUPFAM" id="SSF50249">
    <property type="entry name" value="Nucleic acid-binding proteins"/>
    <property type="match status" value="2"/>
</dbReference>
<sequence length="531" mass="60483">MAPHPNKRQNSLPSSFISIQDLLNHKRGVGNLVNVIGIVRDFKPPVATRGSDWKCEISLYDRYTEDGSLDSLTLNVFRPANEMPNPGLGDVIVLFQAKDIKAKSITVNEKFKELKDIRVDTFVDVIVQLVRQPYDTGDRITLWISDFTENDSFFHFAWKGPVLADKPADPYGHESVMPYGAGSGGEWKGPFGKRSMQVTCFDPHTAFIREQGLSFGSWVMLRNLQIKYGRNGANLEGFLREDRGSSGLKINITQMDTTDTESPDPRLKEAVRLKCEYENKIISTFEEILNPIYLKTKVNGQQAELQLPFVNLNYRADVRVVNFMPPDLRDFAQPKKISEFDMLSDQEESDANSDEDRESIADRAAVRQWEWRFFLELEDANAPKDHRGKKKTIWVAVNNSSAQCLLDLDASDLHEDQENLDTLRHRLFFLWGELEEKKSIGEENKRRAAQVALANRDSNRPPLHSSDDESIAPQKQDMELRSSQISNRPFSCCIRQYGVKVPEQDPAKADAGEGKRWQRMFGLFGTRITST</sequence>
<feature type="domain" description="Telomeric single stranded DNA binding POT1/Cdc13" evidence="10">
    <location>
        <begin position="16"/>
        <end position="145"/>
    </location>
</feature>